<keyword evidence="1" id="KW-0472">Membrane</keyword>
<evidence type="ECO:0000256" key="1">
    <source>
        <dbReference type="SAM" id="Phobius"/>
    </source>
</evidence>
<dbReference type="STRING" id="461836.A0A0L0DF13"/>
<proteinExistence type="predicted"/>
<dbReference type="SUPFAM" id="SSF110296">
    <property type="entry name" value="Oligoxyloglucan reducing end-specific cellobiohydrolase"/>
    <property type="match status" value="1"/>
</dbReference>
<feature type="domain" description="Cation channel sperm-associated protein subunit beta C-terminal" evidence="2">
    <location>
        <begin position="966"/>
        <end position="1166"/>
    </location>
</feature>
<accession>A0A0L0DF13</accession>
<name>A0A0L0DF13_THETB</name>
<reference evidence="3 4" key="1">
    <citation type="submission" date="2010-05" db="EMBL/GenBank/DDBJ databases">
        <title>The Genome Sequence of Thecamonas trahens ATCC 50062.</title>
        <authorList>
            <consortium name="The Broad Institute Genome Sequencing Platform"/>
            <person name="Russ C."/>
            <person name="Cuomo C."/>
            <person name="Shea T."/>
            <person name="Young S.K."/>
            <person name="Zeng Q."/>
            <person name="Koehrsen M."/>
            <person name="Haas B."/>
            <person name="Borodovsky M."/>
            <person name="Guigo R."/>
            <person name="Alvarado L."/>
            <person name="Berlin A."/>
            <person name="Bochicchio J."/>
            <person name="Borenstein D."/>
            <person name="Chapman S."/>
            <person name="Chen Z."/>
            <person name="Freedman E."/>
            <person name="Gellesch M."/>
            <person name="Goldberg J."/>
            <person name="Griggs A."/>
            <person name="Gujja S."/>
            <person name="Heilman E."/>
            <person name="Heiman D."/>
            <person name="Hepburn T."/>
            <person name="Howarth C."/>
            <person name="Jen D."/>
            <person name="Larson L."/>
            <person name="Mehta T."/>
            <person name="Park D."/>
            <person name="Pearson M."/>
            <person name="Roberts A."/>
            <person name="Saif S."/>
            <person name="Shenoy N."/>
            <person name="Sisk P."/>
            <person name="Stolte C."/>
            <person name="Sykes S."/>
            <person name="Thomson T."/>
            <person name="Walk T."/>
            <person name="White J."/>
            <person name="Yandava C."/>
            <person name="Burger G."/>
            <person name="Gray M.W."/>
            <person name="Holland P.W.H."/>
            <person name="King N."/>
            <person name="Lang F.B.F."/>
            <person name="Roger A.J."/>
            <person name="Ruiz-Trillo I."/>
            <person name="Lander E."/>
            <person name="Nusbaum C."/>
        </authorList>
    </citation>
    <scope>NUCLEOTIDE SEQUENCE [LARGE SCALE GENOMIC DNA]</scope>
    <source>
        <strain evidence="3 4">ATCC 50062</strain>
    </source>
</reference>
<sequence length="1182" mass="120300">MAQCSTCLTAAAVAANRAALAATALVPANASAITIASPAQGPLVIAAASVPSAAPPDPTWGAHPRSGSDLLPATFHALAPAEPSLLCAHYLVVNPDETRLDPASLVLPASANVTLVLRARALHASPLSTASLTNTLASAGAQPVLRVSNASALALAADPVYSILPAAISVLVASPPNATVPTASPLPLPPLPLLASRVAVDPCHTSMLALVSSSSLFVSFDFGTSWLAAASIGVPGTFLAAADVTVRLVDGFVVLASGGSVHISRDRLGSLSFNASVFVDLGAAGSSLLSTPSECLPTRLLAPAASAPPFPYHGIVASPSALVELSHDVRVNALHPSVLAGPVSDVAVSPGHRAVAVLVAPRMLRLCSTTSGTNSSLCSIGTLPRAASKLDYFPSGGALLAYGASSLLVSRDLGRSWRVMFETSLPDSCVAAVIVSDVRTPEYVALVSASCSSPRAVVSLYYGSMLSETLASAGTLPPSALAVHFNGPGSLRYLMASASGSLSAAYVPLLALTATNVSSLSGELPPASLVANVSTAGLPLARDAGLVVLTLPGSADALALVGPVGLPQPALPGLVAGLAGAEVDALGTGRYSIEVGSVHEALGLLVAPARWLTPPGGVSMGDGLACSLLSLSLSASSSISSTPLDGLSGVWAGRNLYSVDATVELSGCASATPALAPGESLWLDGGARVFRIERLVSSNRATGRLVGTSPTAVSLALANQTVSASVVRHVKTPAWRKAPDVAGETSAAVTLACLAENEVGSVLSVAPSLPTLAASRRGMLFANAVGVLLAADRVAVAGRGGCGRVQTGTPLAAGTDWTAVDIEAGVLAAAAPRFPTRAAAECTATTGRRAVVLGGQDVELHTPRAKAVVLDRADSMDINTTTSAVSRGCWSVAGGLWTASLSVTARQAGAFAAAPLSTGVEGLVLLRAGGGPQLACGTTSGGTWIVTGCSISKRLEMRLSESAEAMMAGTVDVHTLPVNYRPPSRLGKGIPISAYIYHGDPSAPRHRNEFGVSKRSGRYQRCAGASSRSGCRCSRRELFAPAADATDCLAVAPTVLFANRFIPAFGLVQEGLAEVSYLGRYEIRELNNRSDWCTNSSACDDRSVYQMTAGALDALVWGGDELFHFEVRALDPSFCSLTAEFTLWVDKPPIQFLELWAVITLTLVAMALGLLGLYGLHKWRLG</sequence>
<keyword evidence="1" id="KW-0812">Transmembrane</keyword>
<dbReference type="PANTHER" id="PTHR14705">
    <property type="entry name" value="CATION CHANNEL SPERM-ASSOCIATED PROTEIN SUBUNIT BETA"/>
    <property type="match status" value="1"/>
</dbReference>
<dbReference type="eggNOG" id="ENOG502QZ5S">
    <property type="taxonomic scope" value="Eukaryota"/>
</dbReference>
<organism evidence="3 4">
    <name type="scientific">Thecamonas trahens ATCC 50062</name>
    <dbReference type="NCBI Taxonomy" id="461836"/>
    <lineage>
        <taxon>Eukaryota</taxon>
        <taxon>Apusozoa</taxon>
        <taxon>Apusomonadida</taxon>
        <taxon>Apusomonadidae</taxon>
        <taxon>Thecamonas</taxon>
    </lineage>
</organism>
<gene>
    <name evidence="3" type="ORF">AMSG_06718</name>
</gene>
<evidence type="ECO:0000313" key="3">
    <source>
        <dbReference type="EMBL" id="KNC50815.1"/>
    </source>
</evidence>
<dbReference type="InterPro" id="IPR028748">
    <property type="entry name" value="CATSPERB"/>
</dbReference>
<keyword evidence="1" id="KW-1133">Transmembrane helix</keyword>
<evidence type="ECO:0000313" key="4">
    <source>
        <dbReference type="Proteomes" id="UP000054408"/>
    </source>
</evidence>
<feature type="transmembrane region" description="Helical" evidence="1">
    <location>
        <begin position="1155"/>
        <end position="1176"/>
    </location>
</feature>
<dbReference type="Pfam" id="PF15149">
    <property type="entry name" value="CATSPERB_C"/>
    <property type="match status" value="1"/>
</dbReference>
<dbReference type="Proteomes" id="UP000054408">
    <property type="component" value="Unassembled WGS sequence"/>
</dbReference>
<dbReference type="GO" id="GO:0005929">
    <property type="term" value="C:cilium"/>
    <property type="evidence" value="ECO:0007669"/>
    <property type="project" value="TreeGrafter"/>
</dbReference>
<dbReference type="OrthoDB" id="2159869at2759"/>
<evidence type="ECO:0000259" key="2">
    <source>
        <dbReference type="Pfam" id="PF15149"/>
    </source>
</evidence>
<dbReference type="GeneID" id="25565806"/>
<dbReference type="GO" id="GO:0036128">
    <property type="term" value="C:CatSper complex"/>
    <property type="evidence" value="ECO:0007669"/>
    <property type="project" value="InterPro"/>
</dbReference>
<dbReference type="EMBL" id="GL349462">
    <property type="protein sequence ID" value="KNC50815.1"/>
    <property type="molecule type" value="Genomic_DNA"/>
</dbReference>
<keyword evidence="4" id="KW-1185">Reference proteome</keyword>
<dbReference type="InterPro" id="IPR048789">
    <property type="entry name" value="CATSPERB_C"/>
</dbReference>
<dbReference type="RefSeq" id="XP_013756770.1">
    <property type="nucleotide sequence ID" value="XM_013901316.1"/>
</dbReference>
<dbReference type="PANTHER" id="PTHR14705:SF0">
    <property type="entry name" value="CATION CHANNEL SPERM-ASSOCIATED AUXILIARY SUBUNIT BETA"/>
    <property type="match status" value="1"/>
</dbReference>
<protein>
    <recommendedName>
        <fullName evidence="2">Cation channel sperm-associated protein subunit beta C-terminal domain-containing protein</fullName>
    </recommendedName>
</protein>
<dbReference type="AlphaFoldDB" id="A0A0L0DF13"/>